<dbReference type="EMBL" id="AP023440">
    <property type="protein sequence ID" value="BCL29001.1"/>
    <property type="molecule type" value="Genomic_DNA"/>
</dbReference>
<evidence type="ECO:0000313" key="2">
    <source>
        <dbReference type="EMBL" id="BCL29001.1"/>
    </source>
</evidence>
<evidence type="ECO:0000256" key="1">
    <source>
        <dbReference type="SAM" id="MobiDB-lite"/>
    </source>
</evidence>
<reference evidence="2 3" key="1">
    <citation type="journal article" date="2014" name="Int. J. Syst. Evol. Microbiol.">
        <title>Complete genome sequence of Corynebacterium casei LMG S-19264T (=DSM 44701T), isolated from a smear-ripened cheese.</title>
        <authorList>
            <consortium name="US DOE Joint Genome Institute (JGI-PGF)"/>
            <person name="Walter F."/>
            <person name="Albersmeier A."/>
            <person name="Kalinowski J."/>
            <person name="Ruckert C."/>
        </authorList>
    </citation>
    <scope>NUCLEOTIDE SEQUENCE [LARGE SCALE GENOMIC DNA]</scope>
    <source>
        <strain evidence="2 3">JCM 4677</strain>
    </source>
</reference>
<accession>A0A7G1P2U9</accession>
<keyword evidence="3" id="KW-1185">Reference proteome</keyword>
<dbReference type="KEGG" id="sgm:GCM10017557_38600"/>
<proteinExistence type="predicted"/>
<sequence length="149" mass="16382">MGHRRVSKRRRWPHLFSYGDVELCVCRCRLITSMCVQTWRDTISLPDLHQPGTVVSHPGQLTHREITSALEATGCRWRSVTLNQPPGQTALRTEPTGTAFTFRTAGTPEPLLETAGIWMSTHRCVPPAPDAPDDGFGTATAAGCPSRSE</sequence>
<gene>
    <name evidence="2" type="ORF">GCM10017557_38600</name>
</gene>
<dbReference type="RefSeq" id="WP_246596438.1">
    <property type="nucleotide sequence ID" value="NZ_AP023440.1"/>
</dbReference>
<dbReference type="AlphaFoldDB" id="A0A7G1P2U9"/>
<evidence type="ECO:0000313" key="3">
    <source>
        <dbReference type="Proteomes" id="UP000516444"/>
    </source>
</evidence>
<dbReference type="Proteomes" id="UP000516444">
    <property type="component" value="Chromosome"/>
</dbReference>
<feature type="region of interest" description="Disordered" evidence="1">
    <location>
        <begin position="126"/>
        <end position="149"/>
    </location>
</feature>
<name>A0A7G1P2U9_9ACTN</name>
<organism evidence="2 3">
    <name type="scientific">Streptomyces aurantiacus</name>
    <dbReference type="NCBI Taxonomy" id="47760"/>
    <lineage>
        <taxon>Bacteria</taxon>
        <taxon>Bacillati</taxon>
        <taxon>Actinomycetota</taxon>
        <taxon>Actinomycetes</taxon>
        <taxon>Kitasatosporales</taxon>
        <taxon>Streptomycetaceae</taxon>
        <taxon>Streptomyces</taxon>
        <taxon>Streptomyces aurantiacus group</taxon>
    </lineage>
</organism>
<protein>
    <submittedName>
        <fullName evidence="2">Uncharacterized protein</fullName>
    </submittedName>
</protein>